<organism evidence="1 2">
    <name type="scientific">Agathobacter ruminis</name>
    <dbReference type="NCBI Taxonomy" id="1712665"/>
    <lineage>
        <taxon>Bacteria</taxon>
        <taxon>Bacillati</taxon>
        <taxon>Bacillota</taxon>
        <taxon>Clostridia</taxon>
        <taxon>Lachnospirales</taxon>
        <taxon>Lachnospiraceae</taxon>
        <taxon>Agathobacter</taxon>
    </lineage>
</organism>
<dbReference type="Gene3D" id="2.70.98.10">
    <property type="match status" value="1"/>
</dbReference>
<keyword evidence="2" id="KW-1185">Reference proteome</keyword>
<evidence type="ECO:0000313" key="2">
    <source>
        <dbReference type="Proteomes" id="UP000224563"/>
    </source>
</evidence>
<protein>
    <submittedName>
        <fullName evidence="1">Mutarotase</fullName>
    </submittedName>
</protein>
<dbReference type="GO" id="GO:0005975">
    <property type="term" value="P:carbohydrate metabolic process"/>
    <property type="evidence" value="ECO:0007669"/>
    <property type="project" value="InterPro"/>
</dbReference>
<dbReference type="CDD" id="cd09024">
    <property type="entry name" value="Aldose_epim_lacX"/>
    <property type="match status" value="1"/>
</dbReference>
<dbReference type="InterPro" id="IPR037481">
    <property type="entry name" value="LacX"/>
</dbReference>
<evidence type="ECO:0000313" key="1">
    <source>
        <dbReference type="EMBL" id="PHU37164.1"/>
    </source>
</evidence>
<proteinExistence type="predicted"/>
<comment type="caution">
    <text evidence="1">The sequence shown here is derived from an EMBL/GenBank/DDBJ whole genome shotgun (WGS) entry which is preliminary data.</text>
</comment>
<reference evidence="1 2" key="2">
    <citation type="submission" date="2017-10" db="EMBL/GenBank/DDBJ databases">
        <authorList>
            <person name="Banno H."/>
            <person name="Chua N.-H."/>
        </authorList>
    </citation>
    <scope>NUCLEOTIDE SEQUENCE [LARGE SCALE GENOMIC DNA]</scope>
    <source>
        <strain evidence="1 2">JK623</strain>
    </source>
</reference>
<reference evidence="1 2" key="1">
    <citation type="submission" date="2017-10" db="EMBL/GenBank/DDBJ databases">
        <title>Resolving the taxonomy of Roseburia spp., Eubacterium rectale and Agathobacter spp. through phylogenomic analysis.</title>
        <authorList>
            <person name="Sheridan P.O."/>
            <person name="Walker A.W."/>
            <person name="Duncan S.H."/>
            <person name="Scott K.P."/>
            <person name="Toole P.W.O."/>
            <person name="Luis P."/>
            <person name="Flint H.J."/>
        </authorList>
    </citation>
    <scope>NUCLEOTIDE SEQUENCE [LARGE SCALE GENOMIC DNA]</scope>
    <source>
        <strain evidence="1 2">JK623</strain>
    </source>
</reference>
<dbReference type="InterPro" id="IPR014718">
    <property type="entry name" value="GH-type_carb-bd"/>
</dbReference>
<dbReference type="RefSeq" id="WP_099386453.1">
    <property type="nucleotide sequence ID" value="NZ_JANSWH010000072.1"/>
</dbReference>
<accession>A0A2G3E1N9</accession>
<dbReference type="InterPro" id="IPR008183">
    <property type="entry name" value="Aldose_1/G6P_1-epimerase"/>
</dbReference>
<dbReference type="PANTHER" id="PTHR11122">
    <property type="entry name" value="APOSPORY-ASSOCIATED PROTEIN C-RELATED"/>
    <property type="match status" value="1"/>
</dbReference>
<dbReference type="AlphaFoldDB" id="A0A2G3E1N9"/>
<dbReference type="InterPro" id="IPR011013">
    <property type="entry name" value="Gal_mutarotase_sf_dom"/>
</dbReference>
<gene>
    <name evidence="1" type="ORF">CSX02_09120</name>
</gene>
<sequence length="292" mass="33043">MNHIIENQNLKLTVADHGAEIKSLIRKSDNRELMWQADPAFWGRTSPVLFPVVGCYFEKQSIYKGKTYEMGQHGFARDMDFSLVASDAASLTFELADDETIREKYPFAFRLTIRYELLKNAVNVCWKVENTNDETMYFSIGAHPAFNCDLDKDYLKFEKNGKPISELTANIIANDGSGCLSDAQDHYQLENGILKMSDELFAKDALVVEKHQADSVTILDENHNPIIKVTCPTPLFGVWSPTGKHAPFVCIEPWYGRCDRVGFSKRLEEREYGNELATGATFEAAYEIEAAI</sequence>
<dbReference type="EMBL" id="PDYG01000074">
    <property type="protein sequence ID" value="PHU37164.1"/>
    <property type="molecule type" value="Genomic_DNA"/>
</dbReference>
<dbReference type="Pfam" id="PF01263">
    <property type="entry name" value="Aldose_epim"/>
    <property type="match status" value="1"/>
</dbReference>
<dbReference type="SUPFAM" id="SSF74650">
    <property type="entry name" value="Galactose mutarotase-like"/>
    <property type="match status" value="1"/>
</dbReference>
<dbReference type="GO" id="GO:0030246">
    <property type="term" value="F:carbohydrate binding"/>
    <property type="evidence" value="ECO:0007669"/>
    <property type="project" value="InterPro"/>
</dbReference>
<dbReference type="GO" id="GO:0016853">
    <property type="term" value="F:isomerase activity"/>
    <property type="evidence" value="ECO:0007669"/>
    <property type="project" value="InterPro"/>
</dbReference>
<name>A0A2G3E1N9_9FIRM</name>
<dbReference type="Proteomes" id="UP000224563">
    <property type="component" value="Unassembled WGS sequence"/>
</dbReference>
<dbReference type="PANTHER" id="PTHR11122:SF13">
    <property type="entry name" value="GLUCOSE-6-PHOSPHATE 1-EPIMERASE"/>
    <property type="match status" value="1"/>
</dbReference>